<sequence length="53" mass="5908">MPIHLLLWVSPNGLAASFQRDHIAPAAREWPIIHPSKLGSGADNTESEIFMQR</sequence>
<organism evidence="1 2">
    <name type="scientific">Planktotalea frisia</name>
    <dbReference type="NCBI Taxonomy" id="696762"/>
    <lineage>
        <taxon>Bacteria</taxon>
        <taxon>Pseudomonadati</taxon>
        <taxon>Pseudomonadota</taxon>
        <taxon>Alphaproteobacteria</taxon>
        <taxon>Rhodobacterales</taxon>
        <taxon>Paracoccaceae</taxon>
        <taxon>Planktotalea</taxon>
    </lineage>
</organism>
<keyword evidence="2" id="KW-1185">Reference proteome</keyword>
<gene>
    <name evidence="1" type="ORF">PFRI_38010</name>
</gene>
<protein>
    <submittedName>
        <fullName evidence="1">Uncharacterized protein</fullName>
    </submittedName>
</protein>
<evidence type="ECO:0000313" key="1">
    <source>
        <dbReference type="EMBL" id="OJI91980.1"/>
    </source>
</evidence>
<name>A0A1L9NRP3_9RHOB</name>
<reference evidence="1 2" key="1">
    <citation type="submission" date="2016-10" db="EMBL/GenBank/DDBJ databases">
        <title>Genome sequence of Planktotalea frisia SH6-1.</title>
        <authorList>
            <person name="Poehlein A."/>
            <person name="Bakenhus I."/>
            <person name="Voget S."/>
            <person name="Brinkhoff T."/>
            <person name="Simon M."/>
        </authorList>
    </citation>
    <scope>NUCLEOTIDE SEQUENCE [LARGE SCALE GENOMIC DNA]</scope>
    <source>
        <strain evidence="1 2">SH6-1</strain>
    </source>
</reference>
<dbReference type="AlphaFoldDB" id="A0A1L9NRP3"/>
<dbReference type="Proteomes" id="UP000184514">
    <property type="component" value="Unassembled WGS sequence"/>
</dbReference>
<accession>A0A1L9NRP3</accession>
<proteinExistence type="predicted"/>
<comment type="caution">
    <text evidence="1">The sequence shown here is derived from an EMBL/GenBank/DDBJ whole genome shotgun (WGS) entry which is preliminary data.</text>
</comment>
<evidence type="ECO:0000313" key="2">
    <source>
        <dbReference type="Proteomes" id="UP000184514"/>
    </source>
</evidence>
<dbReference type="EMBL" id="MLCB01000206">
    <property type="protein sequence ID" value="OJI91980.1"/>
    <property type="molecule type" value="Genomic_DNA"/>
</dbReference>